<feature type="region of interest" description="Disordered" evidence="1">
    <location>
        <begin position="54"/>
        <end position="83"/>
    </location>
</feature>
<accession>A0A4U1MKZ8</accession>
<sequence>MSEKKRKPKVIHVDKVIIKANEVIIQNDNDDHRGRDERGQRQDPWWYFGVNDVDSEDDHHKEYKDEVEADREDKEDKDGFSWF</sequence>
<feature type="compositionally biased region" description="Basic and acidic residues" evidence="1">
    <location>
        <begin position="57"/>
        <end position="83"/>
    </location>
</feature>
<dbReference type="Proteomes" id="UP000310541">
    <property type="component" value="Unassembled WGS sequence"/>
</dbReference>
<dbReference type="EMBL" id="SWFM01000001">
    <property type="protein sequence ID" value="TKD71853.1"/>
    <property type="molecule type" value="Genomic_DNA"/>
</dbReference>
<name>A0A4U1MKZ8_9BACL</name>
<gene>
    <name evidence="2" type="ORF">FBF83_03370</name>
</gene>
<organism evidence="2 3">
    <name type="scientific">Guptibacillus hwajinpoensis</name>
    <dbReference type="NCBI Taxonomy" id="208199"/>
    <lineage>
        <taxon>Bacteria</taxon>
        <taxon>Bacillati</taxon>
        <taxon>Bacillota</taxon>
        <taxon>Bacilli</taxon>
        <taxon>Bacillales</taxon>
        <taxon>Guptibacillaceae</taxon>
        <taxon>Guptibacillus</taxon>
    </lineage>
</organism>
<reference evidence="2 3" key="1">
    <citation type="submission" date="2019-04" db="EMBL/GenBank/DDBJ databases">
        <title>Genome sequence of Bacillus hwajinpoensis strain Y2.</title>
        <authorList>
            <person name="Fair J.L."/>
            <person name="Maclea K.S."/>
        </authorList>
    </citation>
    <scope>NUCLEOTIDE SEQUENCE [LARGE SCALE GENOMIC DNA]</scope>
    <source>
        <strain evidence="2 3">Y2</strain>
    </source>
</reference>
<evidence type="ECO:0000313" key="2">
    <source>
        <dbReference type="EMBL" id="TKD71853.1"/>
    </source>
</evidence>
<evidence type="ECO:0000313" key="3">
    <source>
        <dbReference type="Proteomes" id="UP000310541"/>
    </source>
</evidence>
<comment type="caution">
    <text evidence="2">The sequence shown here is derived from an EMBL/GenBank/DDBJ whole genome shotgun (WGS) entry which is preliminary data.</text>
</comment>
<dbReference type="OrthoDB" id="2991736at2"/>
<evidence type="ECO:0000256" key="1">
    <source>
        <dbReference type="SAM" id="MobiDB-lite"/>
    </source>
</evidence>
<dbReference type="AlphaFoldDB" id="A0A4U1MKZ8"/>
<proteinExistence type="predicted"/>
<protein>
    <submittedName>
        <fullName evidence="2">Uncharacterized protein</fullName>
    </submittedName>
</protein>
<dbReference type="RefSeq" id="WP_136945706.1">
    <property type="nucleotide sequence ID" value="NZ_SWFM01000001.1"/>
</dbReference>